<accession>A0ABR0J4U8</accession>
<comment type="caution">
    <text evidence="3">The sequence shown here is derived from an EMBL/GenBank/DDBJ whole genome shotgun (WGS) entry which is preliminary data.</text>
</comment>
<protein>
    <recommendedName>
        <fullName evidence="2">Myb-like DNA-binding domain-containing protein</fullName>
    </recommendedName>
</protein>
<keyword evidence="4" id="KW-1185">Reference proteome</keyword>
<dbReference type="EMBL" id="JAVRRF010000018">
    <property type="protein sequence ID" value="KAK5056298.1"/>
    <property type="molecule type" value="Genomic_DNA"/>
</dbReference>
<feature type="region of interest" description="Disordered" evidence="1">
    <location>
        <begin position="55"/>
        <end position="134"/>
    </location>
</feature>
<evidence type="ECO:0000313" key="3">
    <source>
        <dbReference type="EMBL" id="KAK5056298.1"/>
    </source>
</evidence>
<evidence type="ECO:0000313" key="4">
    <source>
        <dbReference type="Proteomes" id="UP001345691"/>
    </source>
</evidence>
<dbReference type="Pfam" id="PF22980">
    <property type="entry name" value="Myb_DNA-bind_8"/>
    <property type="match status" value="1"/>
</dbReference>
<proteinExistence type="predicted"/>
<organism evidence="3 4">
    <name type="scientific">Exophiala sideris</name>
    <dbReference type="NCBI Taxonomy" id="1016849"/>
    <lineage>
        <taxon>Eukaryota</taxon>
        <taxon>Fungi</taxon>
        <taxon>Dikarya</taxon>
        <taxon>Ascomycota</taxon>
        <taxon>Pezizomycotina</taxon>
        <taxon>Eurotiomycetes</taxon>
        <taxon>Chaetothyriomycetidae</taxon>
        <taxon>Chaetothyriales</taxon>
        <taxon>Herpotrichiellaceae</taxon>
        <taxon>Exophiala</taxon>
    </lineage>
</organism>
<reference evidence="3 4" key="1">
    <citation type="submission" date="2023-08" db="EMBL/GenBank/DDBJ databases">
        <title>Black Yeasts Isolated from many extreme environments.</title>
        <authorList>
            <person name="Coleine C."/>
            <person name="Stajich J.E."/>
            <person name="Selbmann L."/>
        </authorList>
    </citation>
    <scope>NUCLEOTIDE SEQUENCE [LARGE SCALE GENOMIC DNA]</scope>
    <source>
        <strain evidence="3 4">CCFEE 6328</strain>
    </source>
</reference>
<sequence>MAPKAEASEDFNFIMTCVKHLEGDFKPNLEKVAEEIGAKSGSACYHRLWRIKKDWGLTGSGGNKKGASPAGQKRKTATKANGDDGGSNKEPSPKKKPRNSKAQATEAIKKEADVENEEDEVENEKSPASTPEEN</sequence>
<name>A0ABR0J4U8_9EURO</name>
<evidence type="ECO:0000259" key="2">
    <source>
        <dbReference type="Pfam" id="PF22980"/>
    </source>
</evidence>
<evidence type="ECO:0000256" key="1">
    <source>
        <dbReference type="SAM" id="MobiDB-lite"/>
    </source>
</evidence>
<feature type="domain" description="Myb-like DNA-binding" evidence="2">
    <location>
        <begin position="8"/>
        <end position="56"/>
    </location>
</feature>
<dbReference type="Proteomes" id="UP001345691">
    <property type="component" value="Unassembled WGS sequence"/>
</dbReference>
<gene>
    <name evidence="3" type="ORF">LTR69_007839</name>
</gene>
<dbReference type="InterPro" id="IPR054505">
    <property type="entry name" value="Myb_DNA-bind_8"/>
</dbReference>